<evidence type="ECO:0000256" key="2">
    <source>
        <dbReference type="ARBA" id="ARBA00022490"/>
    </source>
</evidence>
<evidence type="ECO:0000256" key="8">
    <source>
        <dbReference type="ARBA" id="ARBA00055682"/>
    </source>
</evidence>
<dbReference type="InterPro" id="IPR004130">
    <property type="entry name" value="Gpn"/>
</dbReference>
<evidence type="ECO:0000313" key="11">
    <source>
        <dbReference type="EMBL" id="KAJ6640534.1"/>
    </source>
</evidence>
<evidence type="ECO:0000256" key="6">
    <source>
        <dbReference type="ARBA" id="ARBA00023134"/>
    </source>
</evidence>
<evidence type="ECO:0000256" key="5">
    <source>
        <dbReference type="ARBA" id="ARBA00023054"/>
    </source>
</evidence>
<dbReference type="InterPro" id="IPR027417">
    <property type="entry name" value="P-loop_NTPase"/>
</dbReference>
<evidence type="ECO:0000256" key="9">
    <source>
        <dbReference type="RuleBase" id="RU365059"/>
    </source>
</evidence>
<dbReference type="PANTHER" id="PTHR21231:SF8">
    <property type="entry name" value="GPN-LOOP GTPASE 1"/>
    <property type="match status" value="1"/>
</dbReference>
<keyword evidence="2 9" id="KW-0963">Cytoplasm</keyword>
<evidence type="ECO:0000256" key="1">
    <source>
        <dbReference type="ARBA" id="ARBA00005290"/>
    </source>
</evidence>
<comment type="subcellular location">
    <subcellularLocation>
        <location evidence="9">Cytoplasm</location>
    </subcellularLocation>
    <subcellularLocation>
        <location evidence="9">Nucleus</location>
    </subcellularLocation>
</comment>
<dbReference type="GO" id="GO:0005634">
    <property type="term" value="C:nucleus"/>
    <property type="evidence" value="ECO:0007669"/>
    <property type="project" value="UniProtKB-SubCell"/>
</dbReference>
<comment type="caution">
    <text evidence="11">The sequence shown here is derived from an EMBL/GenBank/DDBJ whole genome shotgun (WGS) entry which is preliminary data.</text>
</comment>
<dbReference type="GO" id="GO:0005737">
    <property type="term" value="C:cytoplasm"/>
    <property type="evidence" value="ECO:0007669"/>
    <property type="project" value="UniProtKB-SubCell"/>
</dbReference>
<feature type="region of interest" description="Disordered" evidence="10">
    <location>
        <begin position="385"/>
        <end position="425"/>
    </location>
</feature>
<protein>
    <recommendedName>
        <fullName evidence="9">GPN-loop GTPase</fullName>
        <ecNumber evidence="9">3.6.5.-</ecNumber>
    </recommendedName>
</protein>
<sequence length="444" mass="49845">MNSLSPILRHNSKLQSPSLLTPFLCNLAVAAGSAATRSLIATKMASLCRPEEVALRKQQITMTDATTSLNDKTMDTNDDSNLIKKDSKTPVCLLVLGMAGSGKTEFVKRLSSYNYQQLKTYTINLDPACKETPYHAHIDIRDTVNYKEVMKKYKLGPNGGIVTALNMFSTKFVDVVSLIEKAGKDYNFCVIDTPGQIEVFTWSASGTIITETLSTSFPTIIVYVMDVVRSTNPTTFMSNMLYACSILYKSQLPFIVVINKIDVQDHLFAMEWMMDFESFQEALEKETTYVSNLSRTMSLTLDEFYRDLKCCGVSAKTGSGIAEFYDQVAKGVLEYEQDYKQQYELLKAKKLKEMSNINEERLSKIQVQGPGTPVELNSLVAQTPNKEASDIWLKNPGNESSDDEGGEEENHNTVGDDEMEETDFRSFVKKRHDAQMEKAKNIEK</sequence>
<dbReference type="PANTHER" id="PTHR21231">
    <property type="entry name" value="XPA-BINDING PROTEIN 1-RELATED"/>
    <property type="match status" value="1"/>
</dbReference>
<keyword evidence="3 9" id="KW-0547">Nucleotide-binding</keyword>
<reference evidence="11" key="1">
    <citation type="submission" date="2022-07" db="EMBL/GenBank/DDBJ databases">
        <authorList>
            <person name="Trinca V."/>
            <person name="Uliana J.V.C."/>
            <person name="Torres T.T."/>
            <person name="Ward R.J."/>
            <person name="Monesi N."/>
        </authorList>
    </citation>
    <scope>NUCLEOTIDE SEQUENCE</scope>
    <source>
        <strain evidence="11">HSMRA1968</strain>
        <tissue evidence="11">Whole embryos</tissue>
    </source>
</reference>
<evidence type="ECO:0000256" key="4">
    <source>
        <dbReference type="ARBA" id="ARBA00022801"/>
    </source>
</evidence>
<evidence type="ECO:0000313" key="12">
    <source>
        <dbReference type="Proteomes" id="UP001151699"/>
    </source>
</evidence>
<evidence type="ECO:0000256" key="10">
    <source>
        <dbReference type="SAM" id="MobiDB-lite"/>
    </source>
</evidence>
<name>A0A9Q0MYW4_9DIPT</name>
<dbReference type="PRINTS" id="PR00449">
    <property type="entry name" value="RASTRNSFRMNG"/>
</dbReference>
<dbReference type="Gene3D" id="3.40.50.300">
    <property type="entry name" value="P-loop containing nucleotide triphosphate hydrolases"/>
    <property type="match status" value="1"/>
</dbReference>
<dbReference type="GO" id="GO:0005525">
    <property type="term" value="F:GTP binding"/>
    <property type="evidence" value="ECO:0007669"/>
    <property type="project" value="UniProtKB-KW"/>
</dbReference>
<dbReference type="GO" id="GO:0003924">
    <property type="term" value="F:GTPase activity"/>
    <property type="evidence" value="ECO:0007669"/>
    <property type="project" value="InterPro"/>
</dbReference>
<dbReference type="Proteomes" id="UP001151699">
    <property type="component" value="Chromosome B"/>
</dbReference>
<accession>A0A9Q0MYW4</accession>
<comment type="similarity">
    <text evidence="1 9">Belongs to the GPN-loop GTPase family.</text>
</comment>
<evidence type="ECO:0000256" key="3">
    <source>
        <dbReference type="ARBA" id="ARBA00022741"/>
    </source>
</evidence>
<proteinExistence type="inferred from homology"/>
<dbReference type="SUPFAM" id="SSF52540">
    <property type="entry name" value="P-loop containing nucleoside triphosphate hydrolases"/>
    <property type="match status" value="1"/>
</dbReference>
<organism evidence="11 12">
    <name type="scientific">Pseudolycoriella hygida</name>
    <dbReference type="NCBI Taxonomy" id="35572"/>
    <lineage>
        <taxon>Eukaryota</taxon>
        <taxon>Metazoa</taxon>
        <taxon>Ecdysozoa</taxon>
        <taxon>Arthropoda</taxon>
        <taxon>Hexapoda</taxon>
        <taxon>Insecta</taxon>
        <taxon>Pterygota</taxon>
        <taxon>Neoptera</taxon>
        <taxon>Endopterygota</taxon>
        <taxon>Diptera</taxon>
        <taxon>Nematocera</taxon>
        <taxon>Sciaroidea</taxon>
        <taxon>Sciaridae</taxon>
        <taxon>Pseudolycoriella</taxon>
    </lineage>
</organism>
<gene>
    <name evidence="11" type="primary">GPN1</name>
    <name evidence="11" type="ORF">Bhyg_05463</name>
</gene>
<keyword evidence="5" id="KW-0175">Coiled coil</keyword>
<comment type="subunit">
    <text evidence="9">Binds to RNA polymerase II.</text>
</comment>
<comment type="function">
    <text evidence="8 9">Small GTPase required for proper nuclear import of RNA polymerase II (RNAPII). May act at an RNAP assembly step prior to nuclear import.</text>
</comment>
<dbReference type="AlphaFoldDB" id="A0A9Q0MYW4"/>
<dbReference type="EMBL" id="WJQU01000002">
    <property type="protein sequence ID" value="KAJ6640534.1"/>
    <property type="molecule type" value="Genomic_DNA"/>
</dbReference>
<dbReference type="CDD" id="cd17870">
    <property type="entry name" value="GPN1"/>
    <property type="match status" value="1"/>
</dbReference>
<keyword evidence="7" id="KW-0539">Nucleus</keyword>
<dbReference type="FunFam" id="3.40.50.300:FF:000888">
    <property type="entry name" value="GPN-loop GTPase 1"/>
    <property type="match status" value="1"/>
</dbReference>
<dbReference type="OrthoDB" id="243313at2759"/>
<evidence type="ECO:0000256" key="7">
    <source>
        <dbReference type="ARBA" id="ARBA00023242"/>
    </source>
</evidence>
<keyword evidence="4 9" id="KW-0378">Hydrolase</keyword>
<keyword evidence="12" id="KW-1185">Reference proteome</keyword>
<keyword evidence="6 9" id="KW-0342">GTP-binding</keyword>
<dbReference type="Pfam" id="PF03029">
    <property type="entry name" value="ATP_bind_1"/>
    <property type="match status" value="1"/>
</dbReference>
<dbReference type="EC" id="3.6.5.-" evidence="9"/>
<dbReference type="InterPro" id="IPR030230">
    <property type="entry name" value="Gpn1/Npa3/XAB1"/>
</dbReference>